<feature type="region of interest" description="Disordered" evidence="1">
    <location>
        <begin position="58"/>
        <end position="77"/>
    </location>
</feature>
<proteinExistence type="predicted"/>
<protein>
    <submittedName>
        <fullName evidence="2">Uncharacterized protein</fullName>
    </submittedName>
</protein>
<accession>A0A1H9QQP2</accession>
<sequence>MPRKPLRGACEAAEKANREATNARIAQARLESTAREIDGAKAVTKEAAELRRLLMVSQKGEKRSPTTAAKTAKAVEE</sequence>
<name>A0A1H9QQP2_9GAMM</name>
<evidence type="ECO:0000313" key="3">
    <source>
        <dbReference type="Proteomes" id="UP000199267"/>
    </source>
</evidence>
<feature type="compositionally biased region" description="Low complexity" evidence="1">
    <location>
        <begin position="66"/>
        <end position="77"/>
    </location>
</feature>
<dbReference type="AlphaFoldDB" id="A0A1H9QQP2"/>
<evidence type="ECO:0000313" key="2">
    <source>
        <dbReference type="EMBL" id="SER62159.1"/>
    </source>
</evidence>
<evidence type="ECO:0000256" key="1">
    <source>
        <dbReference type="SAM" id="MobiDB-lite"/>
    </source>
</evidence>
<dbReference type="EMBL" id="FOFJ01000068">
    <property type="protein sequence ID" value="SER62159.1"/>
    <property type="molecule type" value="Genomic_DNA"/>
</dbReference>
<gene>
    <name evidence="2" type="ORF">SAMN04244573_03987</name>
</gene>
<reference evidence="2 3" key="1">
    <citation type="submission" date="2016-10" db="EMBL/GenBank/DDBJ databases">
        <authorList>
            <person name="de Groot N.N."/>
        </authorList>
    </citation>
    <scope>NUCLEOTIDE SEQUENCE [LARGE SCALE GENOMIC DNA]</scope>
    <source>
        <strain evidence="2 3">DSM 378</strain>
    </source>
</reference>
<dbReference type="RefSeq" id="WP_090624952.1">
    <property type="nucleotide sequence ID" value="NZ_FOFJ01000068.1"/>
</dbReference>
<dbReference type="Proteomes" id="UP000199267">
    <property type="component" value="Unassembled WGS sequence"/>
</dbReference>
<organism evidence="2 3">
    <name type="scientific">Azotobacter beijerinckii</name>
    <dbReference type="NCBI Taxonomy" id="170623"/>
    <lineage>
        <taxon>Bacteria</taxon>
        <taxon>Pseudomonadati</taxon>
        <taxon>Pseudomonadota</taxon>
        <taxon>Gammaproteobacteria</taxon>
        <taxon>Pseudomonadales</taxon>
        <taxon>Pseudomonadaceae</taxon>
        <taxon>Azotobacter</taxon>
    </lineage>
</organism>